<protein>
    <submittedName>
        <fullName evidence="1">Uncharacterized protein</fullName>
    </submittedName>
</protein>
<comment type="caution">
    <text evidence="1">The sequence shown here is derived from an EMBL/GenBank/DDBJ whole genome shotgun (WGS) entry which is preliminary data.</text>
</comment>
<evidence type="ECO:0000313" key="1">
    <source>
        <dbReference type="EMBL" id="MDE8650058.1"/>
    </source>
</evidence>
<dbReference type="Proteomes" id="UP001217325">
    <property type="component" value="Unassembled WGS sequence"/>
</dbReference>
<dbReference type="EMBL" id="JARDXE010000053">
    <property type="protein sequence ID" value="MDE8650058.1"/>
    <property type="molecule type" value="Genomic_DNA"/>
</dbReference>
<name>A0AAW6LSB0_RHOSG</name>
<dbReference type="RefSeq" id="WP_275233165.1">
    <property type="nucleotide sequence ID" value="NZ_JARDXE010000053.1"/>
</dbReference>
<reference evidence="1" key="1">
    <citation type="submission" date="2023-02" db="EMBL/GenBank/DDBJ databases">
        <title>A novel hydrolase synthesized by Rhodococcus erythropolis HQ is responsible for the detoxification of Zearalenone.</title>
        <authorList>
            <person name="Hu J."/>
            <person name="Xu J."/>
        </authorList>
    </citation>
    <scope>NUCLEOTIDE SEQUENCE</scope>
    <source>
        <strain evidence="1">HQ</strain>
    </source>
</reference>
<dbReference type="AlphaFoldDB" id="A0AAW6LSB0"/>
<sequence length="80" mass="8561">MPDAATTRNLVNQILADLRAPALTQPPEVENALGHAVTGLRGIVAAMHAAVESREKELGRVFDEHPLARILTSVPGREPC</sequence>
<gene>
    <name evidence="1" type="ORF">PXH69_34435</name>
</gene>
<proteinExistence type="predicted"/>
<organism evidence="1 2">
    <name type="scientific">Rhodococcus qingshengii</name>
    <dbReference type="NCBI Taxonomy" id="334542"/>
    <lineage>
        <taxon>Bacteria</taxon>
        <taxon>Bacillati</taxon>
        <taxon>Actinomycetota</taxon>
        <taxon>Actinomycetes</taxon>
        <taxon>Mycobacteriales</taxon>
        <taxon>Nocardiaceae</taxon>
        <taxon>Rhodococcus</taxon>
        <taxon>Rhodococcus erythropolis group</taxon>
    </lineage>
</organism>
<evidence type="ECO:0000313" key="2">
    <source>
        <dbReference type="Proteomes" id="UP001217325"/>
    </source>
</evidence>
<accession>A0AAW6LSB0</accession>